<accession>A0A251Y3V2</accession>
<evidence type="ECO:0000313" key="3">
    <source>
        <dbReference type="Proteomes" id="UP000195011"/>
    </source>
</evidence>
<sequence length="118" mass="12363">MTDPHDTALRPRSRAWRLGWLSLIGPAGVVASIAGAWLVPQPQLLIGAVLFAAASIATFVIGIMGVRRGIRDARRHPAERPRLVGGGIAVSSVGLLASAAVALVIGGILYALSQYRPY</sequence>
<keyword evidence="1" id="KW-0812">Transmembrane</keyword>
<feature type="transmembrane region" description="Helical" evidence="1">
    <location>
        <begin position="44"/>
        <end position="66"/>
    </location>
</feature>
<gene>
    <name evidence="2" type="ORF">BFL36_13060</name>
</gene>
<dbReference type="EMBL" id="MDJY01000060">
    <property type="protein sequence ID" value="OUE18966.1"/>
    <property type="molecule type" value="Genomic_DNA"/>
</dbReference>
<keyword evidence="1" id="KW-1133">Transmembrane helix</keyword>
<dbReference type="RefSeq" id="WP_086518344.1">
    <property type="nucleotide sequence ID" value="NZ_MDJY01000060.1"/>
</dbReference>
<organism evidence="2 3">
    <name type="scientific">Clavibacter michiganensis</name>
    <dbReference type="NCBI Taxonomy" id="28447"/>
    <lineage>
        <taxon>Bacteria</taxon>
        <taxon>Bacillati</taxon>
        <taxon>Actinomycetota</taxon>
        <taxon>Actinomycetes</taxon>
        <taxon>Micrococcales</taxon>
        <taxon>Microbacteriaceae</taxon>
        <taxon>Clavibacter</taxon>
    </lineage>
</organism>
<evidence type="ECO:0000256" key="1">
    <source>
        <dbReference type="SAM" id="Phobius"/>
    </source>
</evidence>
<name>A0A251Y3V2_9MICO</name>
<dbReference type="Proteomes" id="UP000195011">
    <property type="component" value="Unassembled WGS sequence"/>
</dbReference>
<evidence type="ECO:0000313" key="2">
    <source>
        <dbReference type="EMBL" id="OUE18966.1"/>
    </source>
</evidence>
<protein>
    <submittedName>
        <fullName evidence="2">Uncharacterized protein</fullName>
    </submittedName>
</protein>
<feature type="transmembrane region" description="Helical" evidence="1">
    <location>
        <begin position="18"/>
        <end position="38"/>
    </location>
</feature>
<keyword evidence="1" id="KW-0472">Membrane</keyword>
<proteinExistence type="predicted"/>
<dbReference type="AlphaFoldDB" id="A0A251Y3V2"/>
<comment type="caution">
    <text evidence="2">The sequence shown here is derived from an EMBL/GenBank/DDBJ whole genome shotgun (WGS) entry which is preliminary data.</text>
</comment>
<reference evidence="2 3" key="1">
    <citation type="submission" date="2016-08" db="EMBL/GenBank/DDBJ databases">
        <title>Genome sequence of Clavibacter michiganensis spp strain CFBP8017.</title>
        <authorList>
            <person name="Thapa S.P."/>
            <person name="Coaker G."/>
            <person name="Jacques M.-A."/>
        </authorList>
    </citation>
    <scope>NUCLEOTIDE SEQUENCE [LARGE SCALE GENOMIC DNA]</scope>
    <source>
        <strain evidence="2">CFBP8017</strain>
    </source>
</reference>
<feature type="transmembrane region" description="Helical" evidence="1">
    <location>
        <begin position="87"/>
        <end position="112"/>
    </location>
</feature>